<dbReference type="CDD" id="cd06261">
    <property type="entry name" value="TM_PBP2"/>
    <property type="match status" value="1"/>
</dbReference>
<feature type="transmembrane region" description="Helical" evidence="7">
    <location>
        <begin position="146"/>
        <end position="166"/>
    </location>
</feature>
<dbReference type="InterPro" id="IPR035906">
    <property type="entry name" value="MetI-like_sf"/>
</dbReference>
<evidence type="ECO:0000313" key="10">
    <source>
        <dbReference type="EMBL" id="MBF4631157.1"/>
    </source>
</evidence>
<evidence type="ECO:0000313" key="11">
    <source>
        <dbReference type="Proteomes" id="UP000634579"/>
    </source>
</evidence>
<evidence type="ECO:0000259" key="9">
    <source>
        <dbReference type="PROSITE" id="PS50928"/>
    </source>
</evidence>
<reference evidence="10 11" key="1">
    <citation type="submission" date="2020-10" db="EMBL/GenBank/DDBJ databases">
        <title>Draft genome sequences of plant-associated actinobacteria.</title>
        <authorList>
            <person name="Tarlachkov S.V."/>
            <person name="Starodumova I.P."/>
            <person name="Dorofeeva L.V."/>
            <person name="Prisyazhnaya N.V."/>
            <person name="Roubtsova T.V."/>
            <person name="Chizhov V.N."/>
            <person name="Nadler S.A."/>
            <person name="Subbotin S.A."/>
            <person name="Evtushenko L.I."/>
        </authorList>
    </citation>
    <scope>NUCLEOTIDE SEQUENCE [LARGE SCALE GENOMIC DNA]</scope>
    <source>
        <strain evidence="10 11">VKM Ac-2886</strain>
    </source>
</reference>
<protein>
    <submittedName>
        <fullName evidence="10">Sugar ABC transporter permease</fullName>
    </submittedName>
</protein>
<dbReference type="Proteomes" id="UP000634579">
    <property type="component" value="Unassembled WGS sequence"/>
</dbReference>
<name>A0A8I0VC74_9MICO</name>
<dbReference type="Gene3D" id="1.10.3720.10">
    <property type="entry name" value="MetI-like"/>
    <property type="match status" value="1"/>
</dbReference>
<dbReference type="GO" id="GO:0055085">
    <property type="term" value="P:transmembrane transport"/>
    <property type="evidence" value="ECO:0007669"/>
    <property type="project" value="InterPro"/>
</dbReference>
<evidence type="ECO:0000256" key="2">
    <source>
        <dbReference type="ARBA" id="ARBA00022448"/>
    </source>
</evidence>
<feature type="domain" description="ABC transmembrane type-1" evidence="9">
    <location>
        <begin position="109"/>
        <end position="321"/>
    </location>
</feature>
<dbReference type="PROSITE" id="PS50928">
    <property type="entry name" value="ABC_TM1"/>
    <property type="match status" value="1"/>
</dbReference>
<dbReference type="InterPro" id="IPR000515">
    <property type="entry name" value="MetI-like"/>
</dbReference>
<accession>A0A8I0VC74</accession>
<keyword evidence="6 7" id="KW-0472">Membrane</keyword>
<dbReference type="RefSeq" id="WP_119401263.1">
    <property type="nucleotide sequence ID" value="NZ_JADKRP010000001.1"/>
</dbReference>
<proteinExistence type="inferred from homology"/>
<keyword evidence="5 7" id="KW-1133">Transmembrane helix</keyword>
<organism evidence="10 11">
    <name type="scientific">Clavibacter phaseoli</name>
    <dbReference type="NCBI Taxonomy" id="1734031"/>
    <lineage>
        <taxon>Bacteria</taxon>
        <taxon>Bacillati</taxon>
        <taxon>Actinomycetota</taxon>
        <taxon>Actinomycetes</taxon>
        <taxon>Micrococcales</taxon>
        <taxon>Microbacteriaceae</taxon>
        <taxon>Clavibacter</taxon>
    </lineage>
</organism>
<dbReference type="AlphaFoldDB" id="A0A8I0VC74"/>
<gene>
    <name evidence="10" type="ORF">ITJ42_08005</name>
</gene>
<comment type="caution">
    <text evidence="10">The sequence shown here is derived from an EMBL/GenBank/DDBJ whole genome shotgun (WGS) entry which is preliminary data.</text>
</comment>
<evidence type="ECO:0000256" key="5">
    <source>
        <dbReference type="ARBA" id="ARBA00022989"/>
    </source>
</evidence>
<dbReference type="SUPFAM" id="SSF161098">
    <property type="entry name" value="MetI-like"/>
    <property type="match status" value="1"/>
</dbReference>
<keyword evidence="4 7" id="KW-0812">Transmembrane</keyword>
<dbReference type="GO" id="GO:0005886">
    <property type="term" value="C:plasma membrane"/>
    <property type="evidence" value="ECO:0007669"/>
    <property type="project" value="UniProtKB-SubCell"/>
</dbReference>
<keyword evidence="2 7" id="KW-0813">Transport</keyword>
<sequence length="331" mass="36015">MAVDTRDTRVADKIGLARRGVGVAGPGRPPSAPRKGRGKTPLGRAGKTLALFALPSLLLLILLNVYPVVYSFLQSLQQGTPSTLPWQTPFVGFENYANVLTSESFRNATTFTIVFTVVGVFGSWLVGLALALLLRTRIPANGLFKVLLLLPWIVPVVVSSTSWNWLVATPQSPVPIILERLGFPDANFLGDPVLAQVVVCVFKVWISFPFMLMMMSSALASVDTNVYEAAKMDGANAWQAFRGVTLPIISRTTYISWVLMTIFCVNDFPTIFLLTQGGPVNATTSLIVLAYQQAFQNLQTGPATAVAFMMTAVLVIVSTLLYRQIKKADIE</sequence>
<feature type="transmembrane region" description="Helical" evidence="7">
    <location>
        <begin position="193"/>
        <end position="212"/>
    </location>
</feature>
<feature type="transmembrane region" description="Helical" evidence="7">
    <location>
        <begin position="303"/>
        <end position="322"/>
    </location>
</feature>
<evidence type="ECO:0000256" key="3">
    <source>
        <dbReference type="ARBA" id="ARBA00022475"/>
    </source>
</evidence>
<evidence type="ECO:0000256" key="8">
    <source>
        <dbReference type="SAM" id="MobiDB-lite"/>
    </source>
</evidence>
<evidence type="ECO:0000256" key="1">
    <source>
        <dbReference type="ARBA" id="ARBA00004651"/>
    </source>
</evidence>
<feature type="region of interest" description="Disordered" evidence="8">
    <location>
        <begin position="20"/>
        <end position="41"/>
    </location>
</feature>
<feature type="transmembrane region" description="Helical" evidence="7">
    <location>
        <begin position="254"/>
        <end position="274"/>
    </location>
</feature>
<evidence type="ECO:0000256" key="4">
    <source>
        <dbReference type="ARBA" id="ARBA00022692"/>
    </source>
</evidence>
<evidence type="ECO:0000256" key="7">
    <source>
        <dbReference type="RuleBase" id="RU363032"/>
    </source>
</evidence>
<dbReference type="EMBL" id="JADKRP010000001">
    <property type="protein sequence ID" value="MBF4631157.1"/>
    <property type="molecule type" value="Genomic_DNA"/>
</dbReference>
<dbReference type="OrthoDB" id="4180718at2"/>
<keyword evidence="3" id="KW-1003">Cell membrane</keyword>
<comment type="similarity">
    <text evidence="7">Belongs to the binding-protein-dependent transport system permease family.</text>
</comment>
<evidence type="ECO:0000256" key="6">
    <source>
        <dbReference type="ARBA" id="ARBA00023136"/>
    </source>
</evidence>
<feature type="transmembrane region" description="Helical" evidence="7">
    <location>
        <begin position="49"/>
        <end position="73"/>
    </location>
</feature>
<dbReference type="PANTHER" id="PTHR43005">
    <property type="entry name" value="BLR7065 PROTEIN"/>
    <property type="match status" value="1"/>
</dbReference>
<comment type="subcellular location">
    <subcellularLocation>
        <location evidence="1 7">Cell membrane</location>
        <topology evidence="1 7">Multi-pass membrane protein</topology>
    </subcellularLocation>
</comment>
<dbReference type="Pfam" id="PF00528">
    <property type="entry name" value="BPD_transp_1"/>
    <property type="match status" value="1"/>
</dbReference>
<dbReference type="PANTHER" id="PTHR43005:SF1">
    <property type="entry name" value="SPERMIDINE_PUTRESCINE TRANSPORT SYSTEM PERMEASE PROTEIN"/>
    <property type="match status" value="1"/>
</dbReference>
<feature type="transmembrane region" description="Helical" evidence="7">
    <location>
        <begin position="111"/>
        <end position="134"/>
    </location>
</feature>
<keyword evidence="11" id="KW-1185">Reference proteome</keyword>